<comment type="caution">
    <text evidence="2">The sequence shown here is derived from an EMBL/GenBank/DDBJ whole genome shotgun (WGS) entry which is preliminary data.</text>
</comment>
<keyword evidence="3" id="KW-1185">Reference proteome</keyword>
<sequence length="599" mass="66138">MSDPVEARSLSALTNLFANPPQYPRNPTHKVHEPLVLYIPPTKATVSLEAIQSSLYYFHVNTVEDEELKRSIDQQRKSEEWNRPPVAVARKPVPSTPLAAHPLPPPPPPEEPEEYQSYRRYEAYSSEAMPEYNDDGTPERGAALRLNTGLNAGVHRKPVFPRGPTNIYNAGGDYAIPPSFSQSQTAHSTRDWTPRYAPSSSRGTSPAPTDRLSDYTSRPPPHSVSTTNAGSRPEAVSRGPPNFLPVTIIRRDPASGSQWNIGTITLLEPTFSGSNIRPVSVDLNTPGYGRFARTTGFETPRPGSARSDAASIKRAMLSATISPVSATSPETPVTTFHRVVDFRRMAVSDLRRTVYQRTNSSDSVGKIDPSKPGLEKNVLAFDSPWHGTCTFVNAIDGTSLKIKHTINSNSSAAESVTANVGELRFNLGWSLLSNIRDSDRRRKEPEPDQLPVPELLKTKKENFRKSFQHLKNRNRESFQRSKSSNDSSDVFKDLSNIQTPTTNNVNDPAYLQTTALGVDSQSSRHHSEPRPISAMQPRSSDHHDEENRLSLRLGREKAGGGFRGHSAKLGKLIIEDEGLKMSDLVVGAAMGVWWQHYGG</sequence>
<feature type="compositionally biased region" description="Polar residues" evidence="1">
    <location>
        <begin position="495"/>
        <end position="521"/>
    </location>
</feature>
<protein>
    <submittedName>
        <fullName evidence="2">Uncharacterized protein</fullName>
    </submittedName>
</protein>
<feature type="compositionally biased region" description="Polar residues" evidence="1">
    <location>
        <begin position="198"/>
        <end position="207"/>
    </location>
</feature>
<name>A0ABR0JWV0_9EURO</name>
<feature type="region of interest" description="Disordered" evidence="1">
    <location>
        <begin position="178"/>
        <end position="242"/>
    </location>
</feature>
<dbReference type="EMBL" id="JAVRRG010000210">
    <property type="protein sequence ID" value="KAK5077615.1"/>
    <property type="molecule type" value="Genomic_DNA"/>
</dbReference>
<evidence type="ECO:0000256" key="1">
    <source>
        <dbReference type="SAM" id="MobiDB-lite"/>
    </source>
</evidence>
<feature type="region of interest" description="Disordered" evidence="1">
    <location>
        <begin position="89"/>
        <end position="115"/>
    </location>
</feature>
<feature type="region of interest" description="Disordered" evidence="1">
    <location>
        <begin position="438"/>
        <end position="547"/>
    </location>
</feature>
<dbReference type="Proteomes" id="UP001345013">
    <property type="component" value="Unassembled WGS sequence"/>
</dbReference>
<accession>A0ABR0JWV0</accession>
<reference evidence="2 3" key="1">
    <citation type="submission" date="2023-08" db="EMBL/GenBank/DDBJ databases">
        <title>Black Yeasts Isolated from many extreme environments.</title>
        <authorList>
            <person name="Coleine C."/>
            <person name="Stajich J.E."/>
            <person name="Selbmann L."/>
        </authorList>
    </citation>
    <scope>NUCLEOTIDE SEQUENCE [LARGE SCALE GENOMIC DNA]</scope>
    <source>
        <strain evidence="2 3">CCFEE 5885</strain>
    </source>
</reference>
<evidence type="ECO:0000313" key="2">
    <source>
        <dbReference type="EMBL" id="KAK5077615.1"/>
    </source>
</evidence>
<gene>
    <name evidence="2" type="ORF">LTR24_009476</name>
</gene>
<organism evidence="2 3">
    <name type="scientific">Lithohypha guttulata</name>
    <dbReference type="NCBI Taxonomy" id="1690604"/>
    <lineage>
        <taxon>Eukaryota</taxon>
        <taxon>Fungi</taxon>
        <taxon>Dikarya</taxon>
        <taxon>Ascomycota</taxon>
        <taxon>Pezizomycotina</taxon>
        <taxon>Eurotiomycetes</taxon>
        <taxon>Chaetothyriomycetidae</taxon>
        <taxon>Chaetothyriales</taxon>
        <taxon>Trichomeriaceae</taxon>
        <taxon>Lithohypha</taxon>
    </lineage>
</organism>
<proteinExistence type="predicted"/>
<evidence type="ECO:0000313" key="3">
    <source>
        <dbReference type="Proteomes" id="UP001345013"/>
    </source>
</evidence>